<dbReference type="RefSeq" id="WP_018301189.1">
    <property type="nucleotide sequence ID" value="NZ_KB902276.1"/>
</dbReference>
<dbReference type="Proteomes" id="UP000035100">
    <property type="component" value="Unassembled WGS sequence"/>
</dbReference>
<dbReference type="EMBL" id="AONG01000008">
    <property type="protein sequence ID" value="KIQ69878.1"/>
    <property type="molecule type" value="Genomic_DNA"/>
</dbReference>
<name>A0A0D0QFS1_9RHOB</name>
<dbReference type="PATRIC" id="fig|1123501.6.peg.1535"/>
<organism evidence="3 4">
    <name type="scientific">Wenxinia marina DSM 24838</name>
    <dbReference type="NCBI Taxonomy" id="1123501"/>
    <lineage>
        <taxon>Bacteria</taxon>
        <taxon>Pseudomonadati</taxon>
        <taxon>Pseudomonadota</taxon>
        <taxon>Alphaproteobacteria</taxon>
        <taxon>Rhodobacterales</taxon>
        <taxon>Roseobacteraceae</taxon>
        <taxon>Wenxinia</taxon>
    </lineage>
</organism>
<comment type="caution">
    <text evidence="3">The sequence shown here is derived from an EMBL/GenBank/DDBJ whole genome shotgun (WGS) entry which is preliminary data.</text>
</comment>
<evidence type="ECO:0000256" key="2">
    <source>
        <dbReference type="SAM" id="SignalP"/>
    </source>
</evidence>
<feature type="region of interest" description="Disordered" evidence="1">
    <location>
        <begin position="28"/>
        <end position="92"/>
    </location>
</feature>
<evidence type="ECO:0000313" key="3">
    <source>
        <dbReference type="EMBL" id="KIQ69878.1"/>
    </source>
</evidence>
<gene>
    <name evidence="3" type="ORF">Wenmar_01448</name>
</gene>
<feature type="compositionally biased region" description="Low complexity" evidence="1">
    <location>
        <begin position="33"/>
        <end position="46"/>
    </location>
</feature>
<feature type="chain" id="PRO_5002230687" evidence="2">
    <location>
        <begin position="25"/>
        <end position="92"/>
    </location>
</feature>
<sequence>MTPRLPLLLALGALGLLAARALRARPAPPLRLPAPAGGAALSPRGLQQTGTADARTVRSAGRGAMRDPPRRWDPVDETGDESFPASDPPASY</sequence>
<proteinExistence type="predicted"/>
<reference evidence="3 4" key="1">
    <citation type="submission" date="2013-01" db="EMBL/GenBank/DDBJ databases">
        <authorList>
            <person name="Fiebig A."/>
            <person name="Goeker M."/>
            <person name="Klenk H.-P.P."/>
        </authorList>
    </citation>
    <scope>NUCLEOTIDE SEQUENCE [LARGE SCALE GENOMIC DNA]</scope>
    <source>
        <strain evidence="3 4">DSM 24838</strain>
    </source>
</reference>
<evidence type="ECO:0000313" key="4">
    <source>
        <dbReference type="Proteomes" id="UP000035100"/>
    </source>
</evidence>
<dbReference type="AlphaFoldDB" id="A0A0D0QFS1"/>
<feature type="signal peptide" evidence="2">
    <location>
        <begin position="1"/>
        <end position="24"/>
    </location>
</feature>
<feature type="compositionally biased region" description="Basic and acidic residues" evidence="1">
    <location>
        <begin position="64"/>
        <end position="74"/>
    </location>
</feature>
<accession>A0A0D0QFS1</accession>
<keyword evidence="4" id="KW-1185">Reference proteome</keyword>
<keyword evidence="2" id="KW-0732">Signal</keyword>
<protein>
    <submittedName>
        <fullName evidence="3">Uncharacterized protein</fullName>
    </submittedName>
</protein>
<evidence type="ECO:0000256" key="1">
    <source>
        <dbReference type="SAM" id="MobiDB-lite"/>
    </source>
</evidence>